<keyword evidence="5" id="KW-1185">Reference proteome</keyword>
<feature type="transmembrane region" description="Helical" evidence="2">
    <location>
        <begin position="190"/>
        <end position="209"/>
    </location>
</feature>
<organism evidence="4 5">
    <name type="scientific">Podospora aff. communis PSN243</name>
    <dbReference type="NCBI Taxonomy" id="3040156"/>
    <lineage>
        <taxon>Eukaryota</taxon>
        <taxon>Fungi</taxon>
        <taxon>Dikarya</taxon>
        <taxon>Ascomycota</taxon>
        <taxon>Pezizomycotina</taxon>
        <taxon>Sordariomycetes</taxon>
        <taxon>Sordariomycetidae</taxon>
        <taxon>Sordariales</taxon>
        <taxon>Podosporaceae</taxon>
        <taxon>Podospora</taxon>
    </lineage>
</organism>
<feature type="compositionally biased region" description="Polar residues" evidence="1">
    <location>
        <begin position="1"/>
        <end position="17"/>
    </location>
</feature>
<reference evidence="4" key="1">
    <citation type="journal article" date="2023" name="Mol. Phylogenet. Evol.">
        <title>Genome-scale phylogeny and comparative genomics of the fungal order Sordariales.</title>
        <authorList>
            <person name="Hensen N."/>
            <person name="Bonometti L."/>
            <person name="Westerberg I."/>
            <person name="Brannstrom I.O."/>
            <person name="Guillou S."/>
            <person name="Cros-Aarteil S."/>
            <person name="Calhoun S."/>
            <person name="Haridas S."/>
            <person name="Kuo A."/>
            <person name="Mondo S."/>
            <person name="Pangilinan J."/>
            <person name="Riley R."/>
            <person name="LaButti K."/>
            <person name="Andreopoulos B."/>
            <person name="Lipzen A."/>
            <person name="Chen C."/>
            <person name="Yan M."/>
            <person name="Daum C."/>
            <person name="Ng V."/>
            <person name="Clum A."/>
            <person name="Steindorff A."/>
            <person name="Ohm R.A."/>
            <person name="Martin F."/>
            <person name="Silar P."/>
            <person name="Natvig D.O."/>
            <person name="Lalanne C."/>
            <person name="Gautier V."/>
            <person name="Ament-Velasquez S.L."/>
            <person name="Kruys A."/>
            <person name="Hutchinson M.I."/>
            <person name="Powell A.J."/>
            <person name="Barry K."/>
            <person name="Miller A.N."/>
            <person name="Grigoriev I.V."/>
            <person name="Debuchy R."/>
            <person name="Gladieux P."/>
            <person name="Hiltunen Thoren M."/>
            <person name="Johannesson H."/>
        </authorList>
    </citation>
    <scope>NUCLEOTIDE SEQUENCE</scope>
    <source>
        <strain evidence="4">PSN243</strain>
    </source>
</reference>
<keyword evidence="2" id="KW-0812">Transmembrane</keyword>
<gene>
    <name evidence="4" type="ORF">QBC34DRAFT_410549</name>
</gene>
<sequence length="265" mass="29786">MRGTYTMKSPTSPTPNDSPKVETYGEQLFRFTFNDAPPEPRFLIFRGLQLMNIYNLQNDLAKLKQTIMTTKTATPEQTASLTKVLHSYTNAIRDYEYLARLTPITGSQADRGRLDLERVFCSDEYQFTPEATSYRRFADPTLLPSDNLRDMLKRNLPRSVAYTKHEIHDRTNEYFSGQPPEQVSPFVDRLARFLVAFLGGAMLVVPMMVMRLPEVTVVKSLITVSISVLVFSGALSVLFRASNTETMVATATYAAVLVVFVGVSG</sequence>
<protein>
    <recommendedName>
        <fullName evidence="3">DUF6594 domain-containing protein</fullName>
    </recommendedName>
</protein>
<evidence type="ECO:0000313" key="4">
    <source>
        <dbReference type="EMBL" id="KAK4446885.1"/>
    </source>
</evidence>
<accession>A0AAV9GHK9</accession>
<evidence type="ECO:0000313" key="5">
    <source>
        <dbReference type="Proteomes" id="UP001321760"/>
    </source>
</evidence>
<feature type="domain" description="DUF6594" evidence="3">
    <location>
        <begin position="45"/>
        <end position="258"/>
    </location>
</feature>
<feature type="region of interest" description="Disordered" evidence="1">
    <location>
        <begin position="1"/>
        <end position="21"/>
    </location>
</feature>
<reference evidence="4" key="2">
    <citation type="submission" date="2023-05" db="EMBL/GenBank/DDBJ databases">
        <authorList>
            <consortium name="Lawrence Berkeley National Laboratory"/>
            <person name="Steindorff A."/>
            <person name="Hensen N."/>
            <person name="Bonometti L."/>
            <person name="Westerberg I."/>
            <person name="Brannstrom I.O."/>
            <person name="Guillou S."/>
            <person name="Cros-Aarteil S."/>
            <person name="Calhoun S."/>
            <person name="Haridas S."/>
            <person name="Kuo A."/>
            <person name="Mondo S."/>
            <person name="Pangilinan J."/>
            <person name="Riley R."/>
            <person name="Labutti K."/>
            <person name="Andreopoulos B."/>
            <person name="Lipzen A."/>
            <person name="Chen C."/>
            <person name="Yanf M."/>
            <person name="Daum C."/>
            <person name="Ng V."/>
            <person name="Clum A."/>
            <person name="Ohm R."/>
            <person name="Martin F."/>
            <person name="Silar P."/>
            <person name="Natvig D."/>
            <person name="Lalanne C."/>
            <person name="Gautier V."/>
            <person name="Ament-Velasquez S.L."/>
            <person name="Kruys A."/>
            <person name="Hutchinson M.I."/>
            <person name="Powell A.J."/>
            <person name="Barry K."/>
            <person name="Miller A.N."/>
            <person name="Grigoriev I.V."/>
            <person name="Debuchy R."/>
            <person name="Gladieux P."/>
            <person name="Thoren M.H."/>
            <person name="Johannesson H."/>
        </authorList>
    </citation>
    <scope>NUCLEOTIDE SEQUENCE</scope>
    <source>
        <strain evidence="4">PSN243</strain>
    </source>
</reference>
<feature type="transmembrane region" description="Helical" evidence="2">
    <location>
        <begin position="246"/>
        <end position="263"/>
    </location>
</feature>
<dbReference type="Pfam" id="PF20237">
    <property type="entry name" value="DUF6594"/>
    <property type="match status" value="1"/>
</dbReference>
<evidence type="ECO:0000256" key="1">
    <source>
        <dbReference type="SAM" id="MobiDB-lite"/>
    </source>
</evidence>
<feature type="transmembrane region" description="Helical" evidence="2">
    <location>
        <begin position="221"/>
        <end position="239"/>
    </location>
</feature>
<evidence type="ECO:0000256" key="2">
    <source>
        <dbReference type="SAM" id="Phobius"/>
    </source>
</evidence>
<dbReference type="InterPro" id="IPR046529">
    <property type="entry name" value="DUF6594"/>
</dbReference>
<evidence type="ECO:0000259" key="3">
    <source>
        <dbReference type="Pfam" id="PF20237"/>
    </source>
</evidence>
<keyword evidence="2" id="KW-1133">Transmembrane helix</keyword>
<proteinExistence type="predicted"/>
<name>A0AAV9GHK9_9PEZI</name>
<comment type="caution">
    <text evidence="4">The sequence shown here is derived from an EMBL/GenBank/DDBJ whole genome shotgun (WGS) entry which is preliminary data.</text>
</comment>
<dbReference type="AlphaFoldDB" id="A0AAV9GHK9"/>
<dbReference type="EMBL" id="MU865953">
    <property type="protein sequence ID" value="KAK4446885.1"/>
    <property type="molecule type" value="Genomic_DNA"/>
</dbReference>
<dbReference type="Proteomes" id="UP001321760">
    <property type="component" value="Unassembled WGS sequence"/>
</dbReference>
<keyword evidence="2" id="KW-0472">Membrane</keyword>